<keyword evidence="10 12" id="KW-0186">Copper</keyword>
<keyword evidence="14" id="KW-0812">Transmembrane</keyword>
<feature type="binding site" description="type 1 copper site" evidence="12">
    <location>
        <position position="833"/>
    </location>
    <ligand>
        <name>Cu cation</name>
        <dbReference type="ChEBI" id="CHEBI:23378"/>
        <label>1</label>
    </ligand>
</feature>
<protein>
    <recommendedName>
        <fullName evidence="6">Copper-containing nitrite reductase</fullName>
        <ecNumber evidence="5">1.7.2.1</ecNumber>
    </recommendedName>
</protein>
<feature type="binding site" description="type 1 copper site" evidence="12">
    <location>
        <position position="692"/>
    </location>
    <ligand>
        <name>Cu cation</name>
        <dbReference type="ChEBI" id="CHEBI:23378"/>
        <label>1</label>
    </ligand>
</feature>
<evidence type="ECO:0000313" key="18">
    <source>
        <dbReference type="Proteomes" id="UP000320806"/>
    </source>
</evidence>
<feature type="transmembrane region" description="Helical" evidence="14">
    <location>
        <begin position="129"/>
        <end position="148"/>
    </location>
</feature>
<evidence type="ECO:0000256" key="5">
    <source>
        <dbReference type="ARBA" id="ARBA00011882"/>
    </source>
</evidence>
<feature type="binding site" description="type 1 copper site" evidence="12">
    <location>
        <position position="639"/>
    </location>
    <ligand>
        <name>Cu cation</name>
        <dbReference type="ChEBI" id="CHEBI:23378"/>
        <label>1</label>
    </ligand>
</feature>
<dbReference type="GO" id="GO:0050421">
    <property type="term" value="F:nitrite reductase (NO-forming) activity"/>
    <property type="evidence" value="ECO:0007669"/>
    <property type="project" value="UniProtKB-EC"/>
</dbReference>
<dbReference type="CDD" id="cd04208">
    <property type="entry name" value="CuRO_2_CuNIR"/>
    <property type="match status" value="1"/>
</dbReference>
<dbReference type="GO" id="GO:0005507">
    <property type="term" value="F:copper ion binding"/>
    <property type="evidence" value="ECO:0007669"/>
    <property type="project" value="InterPro"/>
</dbReference>
<dbReference type="InterPro" id="IPR008972">
    <property type="entry name" value="Cupredoxin"/>
</dbReference>
<evidence type="ECO:0000256" key="9">
    <source>
        <dbReference type="ARBA" id="ARBA00023002"/>
    </source>
</evidence>
<evidence type="ECO:0000256" key="12">
    <source>
        <dbReference type="PIRSR" id="PIRSR601287-1"/>
    </source>
</evidence>
<feature type="transmembrane region" description="Helical" evidence="14">
    <location>
        <begin position="200"/>
        <end position="220"/>
    </location>
</feature>
<dbReference type="InterPro" id="IPR001287">
    <property type="entry name" value="NO2-reductase_Cu"/>
</dbReference>
<reference evidence="17 18" key="1">
    <citation type="submission" date="2019-06" db="EMBL/GenBank/DDBJ databases">
        <title>Sequencing the genomes of 1000 actinobacteria strains.</title>
        <authorList>
            <person name="Klenk H.-P."/>
        </authorList>
    </citation>
    <scope>NUCLEOTIDE SEQUENCE [LARGE SCALE GENOMIC DNA]</scope>
    <source>
        <strain evidence="17 18">DSM 19828</strain>
    </source>
</reference>
<keyword evidence="18" id="KW-1185">Reference proteome</keyword>
<dbReference type="PANTHER" id="PTHR11709:SF394">
    <property type="entry name" value="FI03373P-RELATED"/>
    <property type="match status" value="1"/>
</dbReference>
<organism evidence="17 18">
    <name type="scientific">Yimella lutea</name>
    <dbReference type="NCBI Taxonomy" id="587872"/>
    <lineage>
        <taxon>Bacteria</taxon>
        <taxon>Bacillati</taxon>
        <taxon>Actinomycetota</taxon>
        <taxon>Actinomycetes</taxon>
        <taxon>Micrococcales</taxon>
        <taxon>Dermacoccaceae</taxon>
        <taxon>Yimella</taxon>
    </lineage>
</organism>
<evidence type="ECO:0000256" key="6">
    <source>
        <dbReference type="ARBA" id="ARBA00017290"/>
    </source>
</evidence>
<evidence type="ECO:0000256" key="13">
    <source>
        <dbReference type="SAM" id="MobiDB-lite"/>
    </source>
</evidence>
<evidence type="ECO:0000313" key="17">
    <source>
        <dbReference type="EMBL" id="TQJ15778.1"/>
    </source>
</evidence>
<dbReference type="AlphaFoldDB" id="A0A542EKB4"/>
<feature type="transmembrane region" description="Helical" evidence="14">
    <location>
        <begin position="413"/>
        <end position="435"/>
    </location>
</feature>
<dbReference type="RefSeq" id="WP_246092500.1">
    <property type="nucleotide sequence ID" value="NZ_BAABCI010000023.1"/>
</dbReference>
<dbReference type="InterPro" id="IPR045087">
    <property type="entry name" value="Cu-oxidase_fam"/>
</dbReference>
<evidence type="ECO:0000256" key="14">
    <source>
        <dbReference type="SAM" id="Phobius"/>
    </source>
</evidence>
<evidence type="ECO:0000256" key="10">
    <source>
        <dbReference type="ARBA" id="ARBA00023008"/>
    </source>
</evidence>
<feature type="domain" description="EfeO-type cupredoxin-like" evidence="16">
    <location>
        <begin position="452"/>
        <end position="515"/>
    </location>
</feature>
<dbReference type="InterPro" id="IPR011707">
    <property type="entry name" value="Cu-oxidase-like_N"/>
</dbReference>
<evidence type="ECO:0000259" key="15">
    <source>
        <dbReference type="Pfam" id="PF07732"/>
    </source>
</evidence>
<comment type="cofactor">
    <cofactor evidence="2 12">
        <name>Cu(2+)</name>
        <dbReference type="ChEBI" id="CHEBI:29036"/>
    </cofactor>
</comment>
<keyword evidence="14" id="KW-1133">Transmembrane helix</keyword>
<comment type="subunit">
    <text evidence="4">Homotrimer.</text>
</comment>
<dbReference type="InterPro" id="IPR028096">
    <property type="entry name" value="EfeO_Cupredoxin"/>
</dbReference>
<keyword evidence="7 12" id="KW-0479">Metal-binding</keyword>
<dbReference type="EMBL" id="VFMO01000001">
    <property type="protein sequence ID" value="TQJ15778.1"/>
    <property type="molecule type" value="Genomic_DNA"/>
</dbReference>
<feature type="region of interest" description="Disordered" evidence="13">
    <location>
        <begin position="549"/>
        <end position="580"/>
    </location>
</feature>
<keyword evidence="9" id="KW-0560">Oxidoreductase</keyword>
<feature type="domain" description="Plastocyanin-like" evidence="15">
    <location>
        <begin position="596"/>
        <end position="702"/>
    </location>
</feature>
<dbReference type="Proteomes" id="UP000320806">
    <property type="component" value="Unassembled WGS sequence"/>
</dbReference>
<evidence type="ECO:0000256" key="8">
    <source>
        <dbReference type="ARBA" id="ARBA00022737"/>
    </source>
</evidence>
<keyword evidence="14" id="KW-0472">Membrane</keyword>
<dbReference type="SUPFAM" id="SSF49503">
    <property type="entry name" value="Cupredoxins"/>
    <property type="match status" value="3"/>
</dbReference>
<evidence type="ECO:0000256" key="11">
    <source>
        <dbReference type="ARBA" id="ARBA00049340"/>
    </source>
</evidence>
<feature type="binding site" description="type 1 copper site" evidence="12">
    <location>
        <position position="679"/>
    </location>
    <ligand>
        <name>Cu cation</name>
        <dbReference type="ChEBI" id="CHEBI:23378"/>
        <label>1</label>
    </ligand>
</feature>
<feature type="transmembrane region" description="Helical" evidence="14">
    <location>
        <begin position="226"/>
        <end position="245"/>
    </location>
</feature>
<comment type="cofactor">
    <cofactor evidence="1 12">
        <name>Cu(+)</name>
        <dbReference type="ChEBI" id="CHEBI:49552"/>
    </cofactor>
</comment>
<evidence type="ECO:0000256" key="4">
    <source>
        <dbReference type="ARBA" id="ARBA00011233"/>
    </source>
</evidence>
<comment type="catalytic activity">
    <reaction evidence="11">
        <text>nitric oxide + Fe(III)-[cytochrome c] + H2O = Fe(II)-[cytochrome c] + nitrite + 2 H(+)</text>
        <dbReference type="Rhea" id="RHEA:15233"/>
        <dbReference type="Rhea" id="RHEA-COMP:10350"/>
        <dbReference type="Rhea" id="RHEA-COMP:14399"/>
        <dbReference type="ChEBI" id="CHEBI:15377"/>
        <dbReference type="ChEBI" id="CHEBI:15378"/>
        <dbReference type="ChEBI" id="CHEBI:16301"/>
        <dbReference type="ChEBI" id="CHEBI:16480"/>
        <dbReference type="ChEBI" id="CHEBI:29033"/>
        <dbReference type="ChEBI" id="CHEBI:29034"/>
        <dbReference type="EC" id="1.7.2.1"/>
    </reaction>
</comment>
<dbReference type="Gene3D" id="2.60.40.420">
    <property type="entry name" value="Cupredoxins - blue copper proteins"/>
    <property type="match status" value="3"/>
</dbReference>
<proteinExistence type="inferred from homology"/>
<feature type="transmembrane region" description="Helical" evidence="14">
    <location>
        <begin position="91"/>
        <end position="109"/>
    </location>
</feature>
<evidence type="ECO:0000256" key="1">
    <source>
        <dbReference type="ARBA" id="ARBA00001960"/>
    </source>
</evidence>
<comment type="similarity">
    <text evidence="3">Belongs to the multicopper oxidase family.</text>
</comment>
<dbReference type="Pfam" id="PF07732">
    <property type="entry name" value="Cu-oxidase_3"/>
    <property type="match status" value="1"/>
</dbReference>
<feature type="binding site" description="type 1 copper site" evidence="12">
    <location>
        <position position="644"/>
    </location>
    <ligand>
        <name>Cu cation</name>
        <dbReference type="ChEBI" id="CHEBI:23378"/>
        <label>1</label>
    </ligand>
</feature>
<dbReference type="CDD" id="cd11020">
    <property type="entry name" value="CuRO_1_CuNIR"/>
    <property type="match status" value="1"/>
</dbReference>
<accession>A0A542EKB4</accession>
<keyword evidence="8" id="KW-0677">Repeat</keyword>
<feature type="transmembrane region" description="Helical" evidence="14">
    <location>
        <begin position="338"/>
        <end position="356"/>
    </location>
</feature>
<feature type="transmembrane region" description="Helical" evidence="14">
    <location>
        <begin position="7"/>
        <end position="23"/>
    </location>
</feature>
<evidence type="ECO:0000256" key="2">
    <source>
        <dbReference type="ARBA" id="ARBA00001973"/>
    </source>
</evidence>
<evidence type="ECO:0000259" key="16">
    <source>
        <dbReference type="Pfam" id="PF13473"/>
    </source>
</evidence>
<feature type="transmembrane region" description="Helical" evidence="14">
    <location>
        <begin position="362"/>
        <end position="380"/>
    </location>
</feature>
<sequence>MRDRPSVVWLILAFVVAVNHRFIPESRWLMVHLVMLGAVTHSAMVWSTHFTQALLKSPESIDPRKHQTLRLAMLFAGVSSITIGVPTLWWWLVVAGACLVVGAVCWHAVQLGRRLRAALPGRFRITIRYYLLAAACVPVGATLGVLLARGPEEQTHAELLVAHSMTMVLGWLGFTVLGTLVTLGPTILRTRIDEKAEAYSIRALPFFAIFLATTVTGALLDNRPTLLAGLFGYVLCVVAWAVPLVRAFRGAKQRREFAAWSTGAGVLWLVAAAVTLLVRVARDPLVEISASYGRVASMVVVGFALQLVTGALSYLIPSVVGGGPRVLAAGRSVFEKWSTARLVLINGGLLLCVLPVPSAVRVVLSVVVLLALAAFIPLMFRAIRSMVRTRIALATGAPTEPPAALSGSRIVQALSAALALAVAVVAGIALNPVILGGTPDQALSPSSVVATGRTTTVQVTAHDMHFMPKAVQVPAGDRLVVVLTNRDTKNSHDLTFTNGKATDRLRPGQSQTLDVGVVGASTQGWCSVLGHRRMGMVFDVVVTGKPAVQANSPVPANAEQPLRPDDRAPRSVVDASLPPAPSTKVHRLRLPIVEQEMEVAPGIKQKRWTFGGTVPGPTLRGRIGDTFEITLVNQGSMGHSIDFHAGSLAPDRPMRTIAPGQSLVYRFTATRAGIWMYHCSTMPMSMHIAAGMHGAVIIDPPNLPTVDREYVLVQSEAYVNGDGRSKVAEVDGDAVSAEKLDLATFNGIAGQYDHRPLTAKVGERVRIWVLNAGPNRGTSFHVVGGQYDRVYFEGNDLLNGGPGGAQSLALAAAQGGFVELTLPEAGNYPFVSHVMVDAERGAHGILRVSR</sequence>
<feature type="transmembrane region" description="Helical" evidence="14">
    <location>
        <begin position="257"/>
        <end position="278"/>
    </location>
</feature>
<feature type="transmembrane region" description="Helical" evidence="14">
    <location>
        <begin position="298"/>
        <end position="317"/>
    </location>
</feature>
<gene>
    <name evidence="17" type="ORF">FB459_3348</name>
</gene>
<feature type="binding site" description="type 1 copper site" evidence="12">
    <location>
        <position position="687"/>
    </location>
    <ligand>
        <name>Cu cation</name>
        <dbReference type="ChEBI" id="CHEBI:23378"/>
        <label>1</label>
    </ligand>
</feature>
<feature type="binding site" description="type 1 copper site" evidence="12">
    <location>
        <position position="678"/>
    </location>
    <ligand>
        <name>Cu cation</name>
        <dbReference type="ChEBI" id="CHEBI:23378"/>
        <label>1</label>
    </ligand>
</feature>
<name>A0A542EKB4_9MICO</name>
<dbReference type="Pfam" id="PF13473">
    <property type="entry name" value="Cupredoxin_1"/>
    <property type="match status" value="1"/>
</dbReference>
<dbReference type="PANTHER" id="PTHR11709">
    <property type="entry name" value="MULTI-COPPER OXIDASE"/>
    <property type="match status" value="1"/>
</dbReference>
<evidence type="ECO:0000256" key="3">
    <source>
        <dbReference type="ARBA" id="ARBA00010609"/>
    </source>
</evidence>
<feature type="transmembrane region" description="Helical" evidence="14">
    <location>
        <begin position="168"/>
        <end position="188"/>
    </location>
</feature>
<dbReference type="PRINTS" id="PR00695">
    <property type="entry name" value="CUNO2RDTASE"/>
</dbReference>
<dbReference type="EC" id="1.7.2.1" evidence="5"/>
<evidence type="ECO:0000256" key="7">
    <source>
        <dbReference type="ARBA" id="ARBA00022723"/>
    </source>
</evidence>
<comment type="caution">
    <text evidence="17">The sequence shown here is derived from an EMBL/GenBank/DDBJ whole genome shotgun (WGS) entry which is preliminary data.</text>
</comment>